<dbReference type="InterPro" id="IPR005743">
    <property type="entry name" value="GyrA"/>
</dbReference>
<dbReference type="GO" id="GO:0034335">
    <property type="term" value="F:DNA negative supercoiling activity"/>
    <property type="evidence" value="ECO:0007669"/>
    <property type="project" value="UniProtKB-ARBA"/>
</dbReference>
<dbReference type="InterPro" id="IPR013757">
    <property type="entry name" value="Topo_IIA_A_a_sf"/>
</dbReference>
<protein>
    <recommendedName>
        <fullName evidence="9">DNA gyrase subunit A</fullName>
        <ecNumber evidence="9">5.6.2.2</ecNumber>
    </recommendedName>
</protein>
<comment type="similarity">
    <text evidence="2 9">Belongs to the type II topoisomerase GyrA/ParC subunit family.</text>
</comment>
<dbReference type="InterPro" id="IPR013758">
    <property type="entry name" value="Topo_IIA_A/C_ab"/>
</dbReference>
<dbReference type="PANTHER" id="PTHR43493:SF5">
    <property type="entry name" value="DNA GYRASE SUBUNIT A, CHLOROPLASTIC_MITOCHONDRIAL"/>
    <property type="match status" value="1"/>
</dbReference>
<dbReference type="InterPro" id="IPR050220">
    <property type="entry name" value="Type_II_DNA_Topoisomerases"/>
</dbReference>
<dbReference type="SMART" id="SM00434">
    <property type="entry name" value="TOP4c"/>
    <property type="match status" value="1"/>
</dbReference>
<proteinExistence type="inferred from homology"/>
<dbReference type="GO" id="GO:0005694">
    <property type="term" value="C:chromosome"/>
    <property type="evidence" value="ECO:0007669"/>
    <property type="project" value="InterPro"/>
</dbReference>
<feature type="domain" description="Topo IIA-type catalytic" evidence="11">
    <location>
        <begin position="33"/>
        <end position="497"/>
    </location>
</feature>
<evidence type="ECO:0000256" key="10">
    <source>
        <dbReference type="PROSITE-ProRule" id="PRU01384"/>
    </source>
</evidence>
<dbReference type="NCBIfam" id="TIGR01063">
    <property type="entry name" value="gyrA"/>
    <property type="match status" value="1"/>
</dbReference>
<dbReference type="NCBIfam" id="NF004044">
    <property type="entry name" value="PRK05561.1"/>
    <property type="match status" value="1"/>
</dbReference>
<dbReference type="NCBIfam" id="NF004043">
    <property type="entry name" value="PRK05560.1"/>
    <property type="match status" value="1"/>
</dbReference>
<dbReference type="FunFam" id="3.90.199.10:FF:000001">
    <property type="entry name" value="DNA gyrase subunit A"/>
    <property type="match status" value="1"/>
</dbReference>
<dbReference type="GO" id="GO:0005737">
    <property type="term" value="C:cytoplasm"/>
    <property type="evidence" value="ECO:0007669"/>
    <property type="project" value="UniProtKB-SubCell"/>
</dbReference>
<evidence type="ECO:0000259" key="11">
    <source>
        <dbReference type="PROSITE" id="PS52040"/>
    </source>
</evidence>
<evidence type="ECO:0000256" key="2">
    <source>
        <dbReference type="ARBA" id="ARBA00008263"/>
    </source>
</evidence>
<dbReference type="EMBL" id="JADKGY010000001">
    <property type="protein sequence ID" value="MBK9981426.1"/>
    <property type="molecule type" value="Genomic_DNA"/>
</dbReference>
<dbReference type="CDD" id="cd00187">
    <property type="entry name" value="TOP4c"/>
    <property type="match status" value="1"/>
</dbReference>
<reference evidence="12 13" key="1">
    <citation type="submission" date="2020-10" db="EMBL/GenBank/DDBJ databases">
        <title>Connecting structure to function with the recovery of over 1000 high-quality activated sludge metagenome-assembled genomes encoding full-length rRNA genes using long-read sequencing.</title>
        <authorList>
            <person name="Singleton C.M."/>
            <person name="Petriglieri F."/>
            <person name="Kristensen J.M."/>
            <person name="Kirkegaard R.H."/>
            <person name="Michaelsen T.Y."/>
            <person name="Andersen M.H."/>
            <person name="Karst S.M."/>
            <person name="Dueholm M.S."/>
            <person name="Nielsen P.H."/>
            <person name="Albertsen M."/>
        </authorList>
    </citation>
    <scope>NUCLEOTIDE SEQUENCE [LARGE SCALE GENOMIC DNA]</scope>
    <source>
        <strain evidence="12">Ribe_18-Q3-R11-54_MAXAC.273</strain>
    </source>
</reference>
<comment type="subunit">
    <text evidence="8">Heterotetramer composed of ParC and ParE.</text>
</comment>
<dbReference type="PANTHER" id="PTHR43493">
    <property type="entry name" value="DNA GYRASE/TOPOISOMERASE SUBUNIT A"/>
    <property type="match status" value="1"/>
</dbReference>
<dbReference type="SUPFAM" id="SSF101904">
    <property type="entry name" value="GyrA/ParC C-terminal domain-like"/>
    <property type="match status" value="1"/>
</dbReference>
<evidence type="ECO:0000256" key="5">
    <source>
        <dbReference type="ARBA" id="ARBA00023029"/>
    </source>
</evidence>
<comment type="caution">
    <text evidence="12">The sequence shown here is derived from an EMBL/GenBank/DDBJ whole genome shotgun (WGS) entry which is preliminary data.</text>
</comment>
<evidence type="ECO:0000256" key="7">
    <source>
        <dbReference type="ARBA" id="ARBA00023235"/>
    </source>
</evidence>
<comment type="subunit">
    <text evidence="9">Heterotetramer, composed of two GyrA and two GyrB chains. In the heterotetramer, GyrA contains the active site tyrosine that forms a transient covalent intermediate with DNA, while GyrB binds cofactors and catalyzes ATP hydrolysis.</text>
</comment>
<dbReference type="Gene3D" id="3.90.199.10">
    <property type="entry name" value="Topoisomerase II, domain 5"/>
    <property type="match status" value="1"/>
</dbReference>
<dbReference type="Pfam" id="PF00521">
    <property type="entry name" value="DNA_topoisoIV"/>
    <property type="match status" value="1"/>
</dbReference>
<keyword evidence="7 9" id="KW-0413">Isomerase</keyword>
<comment type="miscellaneous">
    <text evidence="9">Few gyrases are as efficient as E.coli at forming negative supercoils. Not all organisms have 2 type II topoisomerases; in organisms with a single type II topoisomerase this enzyme also has to decatenate newly replicated chromosomes.</text>
</comment>
<name>A0A9D7SSY0_9BACT</name>
<dbReference type="GO" id="GO:0006261">
    <property type="term" value="P:DNA-templated DNA replication"/>
    <property type="evidence" value="ECO:0007669"/>
    <property type="project" value="UniProtKB-UniRule"/>
</dbReference>
<dbReference type="Proteomes" id="UP000808337">
    <property type="component" value="Unassembled WGS sequence"/>
</dbReference>
<feature type="active site" description="O-(5'-phospho-DNA)-tyrosine intermediate" evidence="9 10">
    <location>
        <position position="121"/>
    </location>
</feature>
<accession>A0A9D7SSY0</accession>
<dbReference type="InterPro" id="IPR035516">
    <property type="entry name" value="Gyrase/topoIV_suA_C"/>
</dbReference>
<dbReference type="InterPro" id="IPR013760">
    <property type="entry name" value="Topo_IIA-like_dom_sf"/>
</dbReference>
<dbReference type="GO" id="GO:0005524">
    <property type="term" value="F:ATP binding"/>
    <property type="evidence" value="ECO:0007669"/>
    <property type="project" value="UniProtKB-UniRule"/>
</dbReference>
<dbReference type="Gene3D" id="2.120.10.90">
    <property type="entry name" value="DNA gyrase/topoisomerase IV, subunit A, C-terminal"/>
    <property type="match status" value="1"/>
</dbReference>
<dbReference type="SUPFAM" id="SSF56719">
    <property type="entry name" value="Type II DNA topoisomerase"/>
    <property type="match status" value="1"/>
</dbReference>
<dbReference type="GO" id="GO:0009330">
    <property type="term" value="C:DNA topoisomerase type II (double strand cut, ATP-hydrolyzing) complex"/>
    <property type="evidence" value="ECO:0007669"/>
    <property type="project" value="TreeGrafter"/>
</dbReference>
<evidence type="ECO:0000256" key="6">
    <source>
        <dbReference type="ARBA" id="ARBA00023125"/>
    </source>
</evidence>
<keyword evidence="3 9" id="KW-0547">Nucleotide-binding</keyword>
<sequence>MADNLRVIPINIEEELKTAYIDYSMSVIISRALPDVRDGLKPVHRRVLYGMHELGLGYNKTFKKSARIVGEVLGKYHPHGDTAVYDSMVRMAQDWSLRYPLVNPQGNFGSMDGDSPAAMRYTEAKLMRIADELLDDIEKDTVDFQFNFDDSLEEPSVLPAKIPNLLINGSSGIAVGMATNMLPHNLSEVVDGIIATIDNPEITLDELIRHIKAPDFPTGGIIYGVDGIREAYETGRGKVILRGVAEIQEGQHGNDVIIIKEIPYQVNKANLVKAIDELRNEEKVKGISHVQDESSREGIRIVVELKRDAISNVVLSQLYKFTPLQTSYGINNIALVNGRPRTLSLRQLIDEFVTFRLDVIVRRTKFELKKAEDRAHILLGLLIALDNLDEVIKLIRESQDVDEAHAGLVARFGLSDVQAKAILEMRLQRLVGLERQKIQDEYDALLVTIEDFKDILAKEERRKDIIRIELTDIKERYGDPRRTEITFADGEISIEDMIPDEDMVVTISHLGYVKRTNISEYRIQGRGGRGSQGSKTRDEDFIEHMFIASAHNHLFLLSEQGIFYKIRVYEIPEASKTSQGRVIHNLIELPKEDKIKAFIIIKDIEDKEFNNSHYILFCTKKGTVKKTLVDEYAKSRISKIRAININDGDTLIDARLTDGNSEIVIANKRGYAVRFNEKDVREMGRTATGVRGMKLHDDNDEMVGMLTISENDKASTILVISENGYGKRSELEEYRKTKRGGKGVGTLKVTDKTGQLIAIKAVTESDDLMIINQSGVTIRTPIADIRVMGRKTQGVRLINLVDDAIADVGIIKNEENGQSTDAAKSEEE</sequence>
<keyword evidence="9" id="KW-0963">Cytoplasm</keyword>
<evidence type="ECO:0000256" key="3">
    <source>
        <dbReference type="ARBA" id="ARBA00022741"/>
    </source>
</evidence>
<dbReference type="Gene3D" id="1.10.268.10">
    <property type="entry name" value="Topoisomerase, domain 3"/>
    <property type="match status" value="1"/>
</dbReference>
<dbReference type="InterPro" id="IPR006691">
    <property type="entry name" value="GyrA/parC_rep"/>
</dbReference>
<evidence type="ECO:0000256" key="1">
    <source>
        <dbReference type="ARBA" id="ARBA00000185"/>
    </source>
</evidence>
<organism evidence="12 13">
    <name type="scientific">Candidatus Opimibacter skivensis</name>
    <dbReference type="NCBI Taxonomy" id="2982028"/>
    <lineage>
        <taxon>Bacteria</taxon>
        <taxon>Pseudomonadati</taxon>
        <taxon>Bacteroidota</taxon>
        <taxon>Saprospiria</taxon>
        <taxon>Saprospirales</taxon>
        <taxon>Saprospiraceae</taxon>
        <taxon>Candidatus Opimibacter</taxon>
    </lineage>
</organism>
<comment type="catalytic activity">
    <reaction evidence="1 9 10">
        <text>ATP-dependent breakage, passage and rejoining of double-stranded DNA.</text>
        <dbReference type="EC" id="5.6.2.2"/>
    </reaction>
</comment>
<dbReference type="FunFam" id="3.30.1360.40:FF:000002">
    <property type="entry name" value="DNA gyrase subunit A"/>
    <property type="match status" value="1"/>
</dbReference>
<evidence type="ECO:0000313" key="12">
    <source>
        <dbReference type="EMBL" id="MBK9981426.1"/>
    </source>
</evidence>
<keyword evidence="5 9" id="KW-0799">Topoisomerase</keyword>
<dbReference type="FunFam" id="1.10.268.10:FF:000001">
    <property type="entry name" value="DNA gyrase subunit A"/>
    <property type="match status" value="1"/>
</dbReference>
<dbReference type="Gene3D" id="3.30.1360.40">
    <property type="match status" value="1"/>
</dbReference>
<comment type="subcellular location">
    <subcellularLocation>
        <location evidence="9">Cytoplasm</location>
    </subcellularLocation>
</comment>
<evidence type="ECO:0000313" key="13">
    <source>
        <dbReference type="Proteomes" id="UP000808337"/>
    </source>
</evidence>
<dbReference type="AlphaFoldDB" id="A0A9D7SSY0"/>
<dbReference type="InterPro" id="IPR002205">
    <property type="entry name" value="Topo_IIA_dom_A"/>
</dbReference>
<feature type="short sequence motif" description="GyrA-box" evidence="9">
    <location>
        <begin position="524"/>
        <end position="530"/>
    </location>
</feature>
<dbReference type="PROSITE" id="PS52040">
    <property type="entry name" value="TOPO_IIA"/>
    <property type="match status" value="1"/>
</dbReference>
<dbReference type="HAMAP" id="MF_01897">
    <property type="entry name" value="GyrA"/>
    <property type="match status" value="1"/>
</dbReference>
<dbReference type="Pfam" id="PF03989">
    <property type="entry name" value="DNA_gyraseA_C"/>
    <property type="match status" value="6"/>
</dbReference>
<evidence type="ECO:0000256" key="8">
    <source>
        <dbReference type="ARBA" id="ARBA00063644"/>
    </source>
</evidence>
<dbReference type="GO" id="GO:0003677">
    <property type="term" value="F:DNA binding"/>
    <property type="evidence" value="ECO:0007669"/>
    <property type="project" value="UniProtKB-UniRule"/>
</dbReference>
<comment type="function">
    <text evidence="9">A type II topoisomerase that negatively supercoils closed circular double-stranded (ds) DNA in an ATP-dependent manner to modulate DNA topology and maintain chromosomes in an underwound state. Negative supercoiling favors strand separation, and DNA replication, transcription, recombination and repair, all of which involve strand separation. Also able to catalyze the interconversion of other topological isomers of dsDNA rings, including catenanes and knotted rings. Type II topoisomerases break and join 2 DNA strands simultaneously in an ATP-dependent manner.</text>
</comment>
<keyword evidence="4 9" id="KW-0067">ATP-binding</keyword>
<evidence type="ECO:0000256" key="9">
    <source>
        <dbReference type="HAMAP-Rule" id="MF_01897"/>
    </source>
</evidence>
<dbReference type="GO" id="GO:0006265">
    <property type="term" value="P:DNA topological change"/>
    <property type="evidence" value="ECO:0007669"/>
    <property type="project" value="UniProtKB-UniRule"/>
</dbReference>
<dbReference type="FunFam" id="2.120.10.90:FF:000005">
    <property type="entry name" value="DNA topoisomerase 4 subunit A"/>
    <property type="match status" value="1"/>
</dbReference>
<dbReference type="EC" id="5.6.2.2" evidence="9"/>
<gene>
    <name evidence="9 12" type="primary">gyrA</name>
    <name evidence="12" type="ORF">IPP15_03200</name>
</gene>
<evidence type="ECO:0000256" key="4">
    <source>
        <dbReference type="ARBA" id="ARBA00022840"/>
    </source>
</evidence>
<keyword evidence="6 9" id="KW-0238">DNA-binding</keyword>